<dbReference type="EMBL" id="CP000247">
    <property type="protein sequence ID" value="ABG71768.1"/>
    <property type="molecule type" value="Genomic_DNA"/>
</dbReference>
<accession>A0A454A955</accession>
<gene>
    <name evidence="1" type="ordered locus">ECP_3797</name>
</gene>
<proteinExistence type="predicted"/>
<name>A0A454A955_ECOL5</name>
<organism evidence="1 2">
    <name type="scientific">Escherichia coli O6:K15:H31 (strain 536 / UPEC)</name>
    <dbReference type="NCBI Taxonomy" id="362663"/>
    <lineage>
        <taxon>Bacteria</taxon>
        <taxon>Pseudomonadati</taxon>
        <taxon>Pseudomonadota</taxon>
        <taxon>Gammaproteobacteria</taxon>
        <taxon>Enterobacterales</taxon>
        <taxon>Enterobacteriaceae</taxon>
        <taxon>Escherichia</taxon>
    </lineage>
</organism>
<dbReference type="Proteomes" id="UP000009182">
    <property type="component" value="Chromosome"/>
</dbReference>
<evidence type="ECO:0000313" key="1">
    <source>
        <dbReference type="EMBL" id="ABG71768.1"/>
    </source>
</evidence>
<evidence type="ECO:0000313" key="2">
    <source>
        <dbReference type="Proteomes" id="UP000009182"/>
    </source>
</evidence>
<dbReference type="KEGG" id="ecp:ECP_3797"/>
<reference evidence="1 2" key="1">
    <citation type="journal article" date="2006" name="Mol. Microbiol.">
        <title>Role of pathogenicity island-associated integrases in the genome plasticity of uropathogenic Escherichia coli strain 536.</title>
        <authorList>
            <person name="Hochhut B."/>
            <person name="Wilde C."/>
            <person name="Balling G."/>
            <person name="Middendorf B."/>
            <person name="Dobrindt U."/>
            <person name="Brzuszkiewicz E."/>
            <person name="Gottschalk G."/>
            <person name="Carniel E."/>
            <person name="Hacker J."/>
        </authorList>
    </citation>
    <scope>NUCLEOTIDE SEQUENCE [LARGE SCALE GENOMIC DNA]</scope>
    <source>
        <strain evidence="2">536 / UPEC</strain>
    </source>
</reference>
<sequence length="93" mass="10887">MNNILKRKRTNTVCYPLITAMIYKQSVKIKTLSLNDDHNRTENIHITTWTPFSYTLITDGKTKVKTRYAEDLSPPIDHTISTFFGQLWHKMSL</sequence>
<protein>
    <submittedName>
        <fullName evidence="1">Uncharacterized protein</fullName>
    </submittedName>
</protein>
<dbReference type="AlphaFoldDB" id="A0A454A955"/>